<evidence type="ECO:0000259" key="3">
    <source>
        <dbReference type="Pfam" id="PF20454"/>
    </source>
</evidence>
<evidence type="ECO:0000313" key="4">
    <source>
        <dbReference type="EMBL" id="SMF90830.1"/>
    </source>
</evidence>
<dbReference type="RefSeq" id="WP_167393462.1">
    <property type="nucleotide sequence ID" value="NZ_FXAK01000010.1"/>
</dbReference>
<dbReference type="InterPro" id="IPR027417">
    <property type="entry name" value="P-loop_NTPase"/>
</dbReference>
<dbReference type="Proteomes" id="UP000192936">
    <property type="component" value="Unassembled WGS sequence"/>
</dbReference>
<sequence length="651" mass="72402">MQTNDGVRVRGALLAEHVARWLLALKPRRRMTLSDWSLKNARLEDGTRYRPFPFQVGMMDAFTEPGVRQITAKKSSRIGYSQIVKNYIAYCADQLPSRVLVYQPTIDDAEDFAKDDVAKLILWPAVRRLFSTKTRNSSNTIRSKRFPGGWIKIKGANSPKEFRRITADKVILEEPDGYPPTAGVEGDQVELAFKRCLTSDDPLKAAGSTPTIKGHSKIDALFEQGTQEYRYVPCPHCGEMQILVFGNGTGAGIHFEPKDAPTKAWYVCVNGCVIEEDHKADMDERGEWRAHAPQNWPHRSFHIWAAYSQFPGAAWLEIAKEFVRARKDPNKLRVFVNQVLAETYEVKGEAPQWRVLYDRREDYQGVPAGGLVLTAGLDVQKSPGRLELFVWAWGQDFQCWLVDHVVIPGNPYDAAVWDEASRVIHGTWRHPSGVDLRLSKVGADTGFATTQVEAWAKRHPGLVIPVKGASTIGAPSFAWSSVREASPNGKRRKRGLQLGMIGGHVLTLELYGKLSLQPPTDEEAADGAGFPAGYVHLNGLATEEVCKQLVGDQWIEGRGEWKQVHATEALDGWKYARACTVAMGLERWTAARWAELRKALAVAVKAEQPRAKATEIPAPEPSAGQEQSRPDERRPSGGGWLGGRGGGWGRR</sequence>
<organism evidence="4 5">
    <name type="scientific">Azospirillum oryzae</name>
    <dbReference type="NCBI Taxonomy" id="286727"/>
    <lineage>
        <taxon>Bacteria</taxon>
        <taxon>Pseudomonadati</taxon>
        <taxon>Pseudomonadota</taxon>
        <taxon>Alphaproteobacteria</taxon>
        <taxon>Rhodospirillales</taxon>
        <taxon>Azospirillaceae</taxon>
        <taxon>Azospirillum</taxon>
    </lineage>
</organism>
<dbReference type="Pfam" id="PF20454">
    <property type="entry name" value="GpA_nuclease"/>
    <property type="match status" value="1"/>
</dbReference>
<dbReference type="Pfam" id="PF05876">
    <property type="entry name" value="GpA_ATPase"/>
    <property type="match status" value="1"/>
</dbReference>
<dbReference type="InterPro" id="IPR046454">
    <property type="entry name" value="GpA_endonuclease"/>
</dbReference>
<dbReference type="InterPro" id="IPR046453">
    <property type="entry name" value="GpA_ATPase"/>
</dbReference>
<feature type="compositionally biased region" description="Gly residues" evidence="1">
    <location>
        <begin position="636"/>
        <end position="651"/>
    </location>
</feature>
<name>A0A1X7HPW8_9PROT</name>
<reference evidence="4 5" key="1">
    <citation type="submission" date="2017-04" db="EMBL/GenBank/DDBJ databases">
        <authorList>
            <person name="Afonso C.L."/>
            <person name="Miller P.J."/>
            <person name="Scott M.A."/>
            <person name="Spackman E."/>
            <person name="Goraichik I."/>
            <person name="Dimitrov K.M."/>
            <person name="Suarez D.L."/>
            <person name="Swayne D.E."/>
        </authorList>
    </citation>
    <scope>NUCLEOTIDE SEQUENCE [LARGE SCALE GENOMIC DNA]</scope>
    <source>
        <strain evidence="4 5">A2P</strain>
    </source>
</reference>
<evidence type="ECO:0000256" key="1">
    <source>
        <dbReference type="SAM" id="MobiDB-lite"/>
    </source>
</evidence>
<feature type="domain" description="Terminase large subunit GpA endonuclease" evidence="3">
    <location>
        <begin position="298"/>
        <end position="587"/>
    </location>
</feature>
<gene>
    <name evidence="4" type="ORF">SAMN02982917_0011</name>
</gene>
<dbReference type="EMBL" id="FXAK01000010">
    <property type="protein sequence ID" value="SMF90830.1"/>
    <property type="molecule type" value="Genomic_DNA"/>
</dbReference>
<dbReference type="Gene3D" id="3.40.50.300">
    <property type="entry name" value="P-loop containing nucleotide triphosphate hydrolases"/>
    <property type="match status" value="1"/>
</dbReference>
<dbReference type="GO" id="GO:0016887">
    <property type="term" value="F:ATP hydrolysis activity"/>
    <property type="evidence" value="ECO:0007669"/>
    <property type="project" value="InterPro"/>
</dbReference>
<evidence type="ECO:0000313" key="5">
    <source>
        <dbReference type="Proteomes" id="UP000192936"/>
    </source>
</evidence>
<proteinExistence type="predicted"/>
<evidence type="ECO:0000259" key="2">
    <source>
        <dbReference type="Pfam" id="PF05876"/>
    </source>
</evidence>
<dbReference type="PANTHER" id="PTHR34413">
    <property type="entry name" value="PROPHAGE TAIL FIBER ASSEMBLY PROTEIN HOMOLOG TFAE-RELATED-RELATED"/>
    <property type="match status" value="1"/>
</dbReference>
<protein>
    <submittedName>
        <fullName evidence="4">Phage terminase, large subunit GpA</fullName>
    </submittedName>
</protein>
<dbReference type="STRING" id="286727.SAMN02982917_0011"/>
<feature type="domain" description="Phage terminase large subunit GpA ATPase" evidence="2">
    <location>
        <begin position="50"/>
        <end position="288"/>
    </location>
</feature>
<dbReference type="PANTHER" id="PTHR34413:SF2">
    <property type="entry name" value="PROPHAGE TAIL FIBER ASSEMBLY PROTEIN HOMOLOG TFAE-RELATED"/>
    <property type="match status" value="1"/>
</dbReference>
<dbReference type="GO" id="GO:0004519">
    <property type="term" value="F:endonuclease activity"/>
    <property type="evidence" value="ECO:0007669"/>
    <property type="project" value="InterPro"/>
</dbReference>
<feature type="region of interest" description="Disordered" evidence="1">
    <location>
        <begin position="607"/>
        <end position="651"/>
    </location>
</feature>
<dbReference type="InterPro" id="IPR051220">
    <property type="entry name" value="TFA_Chaperone"/>
</dbReference>
<accession>A0A1X7HPW8</accession>
<dbReference type="AlphaFoldDB" id="A0A1X7HPW8"/>